<gene>
    <name evidence="1" type="ORF">K458DRAFT_407896</name>
</gene>
<dbReference type="EMBL" id="MU005601">
    <property type="protein sequence ID" value="KAF2679798.1"/>
    <property type="molecule type" value="Genomic_DNA"/>
</dbReference>
<accession>A0A6G1INX4</accession>
<reference evidence="1" key="1">
    <citation type="journal article" date="2020" name="Stud. Mycol.">
        <title>101 Dothideomycetes genomes: a test case for predicting lifestyles and emergence of pathogens.</title>
        <authorList>
            <person name="Haridas S."/>
            <person name="Albert R."/>
            <person name="Binder M."/>
            <person name="Bloem J."/>
            <person name="Labutti K."/>
            <person name="Salamov A."/>
            <person name="Andreopoulos B."/>
            <person name="Baker S."/>
            <person name="Barry K."/>
            <person name="Bills G."/>
            <person name="Bluhm B."/>
            <person name="Cannon C."/>
            <person name="Castanera R."/>
            <person name="Culley D."/>
            <person name="Daum C."/>
            <person name="Ezra D."/>
            <person name="Gonzalez J."/>
            <person name="Henrissat B."/>
            <person name="Kuo A."/>
            <person name="Liang C."/>
            <person name="Lipzen A."/>
            <person name="Lutzoni F."/>
            <person name="Magnuson J."/>
            <person name="Mondo S."/>
            <person name="Nolan M."/>
            <person name="Ohm R."/>
            <person name="Pangilinan J."/>
            <person name="Park H.-J."/>
            <person name="Ramirez L."/>
            <person name="Alfaro M."/>
            <person name="Sun H."/>
            <person name="Tritt A."/>
            <person name="Yoshinaga Y."/>
            <person name="Zwiers L.-H."/>
            <person name="Turgeon B."/>
            <person name="Goodwin S."/>
            <person name="Spatafora J."/>
            <person name="Crous P."/>
            <person name="Grigoriev I."/>
        </authorList>
    </citation>
    <scope>NUCLEOTIDE SEQUENCE</scope>
    <source>
        <strain evidence="1">CBS 122367</strain>
    </source>
</reference>
<sequence>MNLQDLPLELFCAIITETVWTVGIFQAFHLRLVSNTVDRMDLSNVMHPARKMGTAITRKLVLSKMSSKNSDRRPLAWPSQTQYRISSKTQGALIAAISTNQTNLAKQLLQGGVDPMARSAAFGMPLEFAAAVGTKEIVKLILDELLEKRRKNSSRASKVDEASRQAALQGMIKGGHMNIGRMILDRISSRRYFFAAITVSTSFDEKTTFEDLVTIDS</sequence>
<dbReference type="InterPro" id="IPR036770">
    <property type="entry name" value="Ankyrin_rpt-contain_sf"/>
</dbReference>
<dbReference type="Gene3D" id="1.25.40.20">
    <property type="entry name" value="Ankyrin repeat-containing domain"/>
    <property type="match status" value="1"/>
</dbReference>
<evidence type="ECO:0000313" key="2">
    <source>
        <dbReference type="Proteomes" id="UP000799291"/>
    </source>
</evidence>
<protein>
    <submittedName>
        <fullName evidence="1">Uncharacterized protein</fullName>
    </submittedName>
</protein>
<keyword evidence="2" id="KW-1185">Reference proteome</keyword>
<evidence type="ECO:0000313" key="1">
    <source>
        <dbReference type="EMBL" id="KAF2679798.1"/>
    </source>
</evidence>
<dbReference type="Proteomes" id="UP000799291">
    <property type="component" value="Unassembled WGS sequence"/>
</dbReference>
<proteinExistence type="predicted"/>
<name>A0A6G1INX4_9PLEO</name>
<dbReference type="AlphaFoldDB" id="A0A6G1INX4"/>
<organism evidence="1 2">
    <name type="scientific">Lentithecium fluviatile CBS 122367</name>
    <dbReference type="NCBI Taxonomy" id="1168545"/>
    <lineage>
        <taxon>Eukaryota</taxon>
        <taxon>Fungi</taxon>
        <taxon>Dikarya</taxon>
        <taxon>Ascomycota</taxon>
        <taxon>Pezizomycotina</taxon>
        <taxon>Dothideomycetes</taxon>
        <taxon>Pleosporomycetidae</taxon>
        <taxon>Pleosporales</taxon>
        <taxon>Massarineae</taxon>
        <taxon>Lentitheciaceae</taxon>
        <taxon>Lentithecium</taxon>
    </lineage>
</organism>
<dbReference type="SUPFAM" id="SSF48403">
    <property type="entry name" value="Ankyrin repeat"/>
    <property type="match status" value="1"/>
</dbReference>